<keyword evidence="2" id="KW-1185">Reference proteome</keyword>
<reference evidence="1 2" key="1">
    <citation type="submission" date="2015-01" db="EMBL/GenBank/DDBJ databases">
        <title>Evolution of Trichinella species and genotypes.</title>
        <authorList>
            <person name="Korhonen P.K."/>
            <person name="Edoardo P."/>
            <person name="Giuseppe L.R."/>
            <person name="Gasser R.B."/>
        </authorList>
    </citation>
    <scope>NUCLEOTIDE SEQUENCE [LARGE SCALE GENOMIC DNA]</scope>
    <source>
        <strain evidence="1">ISS470</strain>
    </source>
</reference>
<dbReference type="Proteomes" id="UP000054995">
    <property type="component" value="Unassembled WGS sequence"/>
</dbReference>
<dbReference type="AlphaFoldDB" id="A0A0V1C652"/>
<evidence type="ECO:0000313" key="2">
    <source>
        <dbReference type="Proteomes" id="UP000054995"/>
    </source>
</evidence>
<organism evidence="1 2">
    <name type="scientific">Trichinella pseudospiralis</name>
    <name type="common">Parasitic roundworm</name>
    <dbReference type="NCBI Taxonomy" id="6337"/>
    <lineage>
        <taxon>Eukaryota</taxon>
        <taxon>Metazoa</taxon>
        <taxon>Ecdysozoa</taxon>
        <taxon>Nematoda</taxon>
        <taxon>Enoplea</taxon>
        <taxon>Dorylaimia</taxon>
        <taxon>Trichinellida</taxon>
        <taxon>Trichinellidae</taxon>
        <taxon>Trichinella</taxon>
    </lineage>
</organism>
<proteinExistence type="predicted"/>
<dbReference type="EMBL" id="JYDT01005393">
    <property type="protein sequence ID" value="KRY44741.1"/>
    <property type="molecule type" value="Genomic_DNA"/>
</dbReference>
<feature type="non-terminal residue" evidence="1">
    <location>
        <position position="1"/>
    </location>
</feature>
<comment type="caution">
    <text evidence="1">The sequence shown here is derived from an EMBL/GenBank/DDBJ whole genome shotgun (WGS) entry which is preliminary data.</text>
</comment>
<accession>A0A0V1C652</accession>
<sequence length="32" mass="3651">LSISRNILKKLRGLQCINMGDAKFKGDLFHAY</sequence>
<name>A0A0V1C652_TRIPS</name>
<evidence type="ECO:0000313" key="1">
    <source>
        <dbReference type="EMBL" id="KRY44741.1"/>
    </source>
</evidence>
<protein>
    <submittedName>
        <fullName evidence="1">Uncharacterized protein</fullName>
    </submittedName>
</protein>
<gene>
    <name evidence="1" type="ORF">T4D_537</name>
</gene>